<evidence type="ECO:0000313" key="2">
    <source>
        <dbReference type="Proteomes" id="UP000663801"/>
    </source>
</evidence>
<gene>
    <name evidence="1" type="ORF">JL107_09140</name>
</gene>
<organism evidence="1 2">
    <name type="scientific">Nakamurella flavida</name>
    <dbReference type="NCBI Taxonomy" id="363630"/>
    <lineage>
        <taxon>Bacteria</taxon>
        <taxon>Bacillati</taxon>
        <taxon>Actinomycetota</taxon>
        <taxon>Actinomycetes</taxon>
        <taxon>Nakamurellales</taxon>
        <taxon>Nakamurellaceae</taxon>
        <taxon>Nakamurella</taxon>
    </lineage>
</organism>
<dbReference type="AlphaFoldDB" id="A0A938YPI2"/>
<dbReference type="EMBL" id="JAERWL010000008">
    <property type="protein sequence ID" value="MBM9476605.1"/>
    <property type="molecule type" value="Genomic_DNA"/>
</dbReference>
<evidence type="ECO:0000313" key="1">
    <source>
        <dbReference type="EMBL" id="MBM9476605.1"/>
    </source>
</evidence>
<dbReference type="Proteomes" id="UP000663801">
    <property type="component" value="Unassembled WGS sequence"/>
</dbReference>
<dbReference type="RefSeq" id="WP_205256715.1">
    <property type="nucleotide sequence ID" value="NZ_BAAAPV010000004.1"/>
</dbReference>
<reference evidence="1" key="1">
    <citation type="submission" date="2021-01" db="EMBL/GenBank/DDBJ databases">
        <title>KCTC 19127 draft genome.</title>
        <authorList>
            <person name="An D."/>
        </authorList>
    </citation>
    <scope>NUCLEOTIDE SEQUENCE</scope>
    <source>
        <strain evidence="1">KCTC 19127</strain>
    </source>
</reference>
<protein>
    <submittedName>
        <fullName evidence="1">Uncharacterized protein</fullName>
    </submittedName>
</protein>
<sequence length="79" mass="8658">MDSDGNDAPRGRLILCDIDGGPADGTQVRLTPDPDAPTLPAPTVTILIDDRNDCPTPVLQYRRCELSPDTHRWVYRLAG</sequence>
<proteinExistence type="predicted"/>
<accession>A0A938YPI2</accession>
<keyword evidence="2" id="KW-1185">Reference proteome</keyword>
<name>A0A938YPI2_9ACTN</name>
<comment type="caution">
    <text evidence="1">The sequence shown here is derived from an EMBL/GenBank/DDBJ whole genome shotgun (WGS) entry which is preliminary data.</text>
</comment>